<keyword evidence="3" id="KW-0804">Transcription</keyword>
<sequence length="53" mass="6328">MTEVGKEIGYENTENFFRVFKKHYHMTPSQYRAAIQEETNMQTVCGDRDVIKR</sequence>
<proteinExistence type="predicted"/>
<dbReference type="Gene3D" id="1.10.10.60">
    <property type="entry name" value="Homeodomain-like"/>
    <property type="match status" value="1"/>
</dbReference>
<protein>
    <submittedName>
        <fullName evidence="5">Helix-turn-helix transcriptional regulator</fullName>
    </submittedName>
</protein>
<dbReference type="InterPro" id="IPR020449">
    <property type="entry name" value="Tscrpt_reg_AraC-type_HTH"/>
</dbReference>
<evidence type="ECO:0000259" key="4">
    <source>
        <dbReference type="PROSITE" id="PS01124"/>
    </source>
</evidence>
<organism evidence="5 6">
    <name type="scientific">Fusicatenibacter saccharivorans</name>
    <dbReference type="NCBI Taxonomy" id="1150298"/>
    <lineage>
        <taxon>Bacteria</taxon>
        <taxon>Bacillati</taxon>
        <taxon>Bacillota</taxon>
        <taxon>Clostridia</taxon>
        <taxon>Lachnospirales</taxon>
        <taxon>Lachnospiraceae</taxon>
        <taxon>Fusicatenibacter</taxon>
    </lineage>
</organism>
<dbReference type="SUPFAM" id="SSF46689">
    <property type="entry name" value="Homeodomain-like"/>
    <property type="match status" value="1"/>
</dbReference>
<dbReference type="AlphaFoldDB" id="A0A938Z5P8"/>
<dbReference type="RefSeq" id="WP_082426292.1">
    <property type="nucleotide sequence ID" value="NZ_CZAL01000036.1"/>
</dbReference>
<keyword evidence="1" id="KW-0805">Transcription regulation</keyword>
<comment type="caution">
    <text evidence="5">The sequence shown here is derived from an EMBL/GenBank/DDBJ whole genome shotgun (WGS) entry which is preliminary data.</text>
</comment>
<evidence type="ECO:0000256" key="1">
    <source>
        <dbReference type="ARBA" id="ARBA00023015"/>
    </source>
</evidence>
<evidence type="ECO:0000313" key="5">
    <source>
        <dbReference type="EMBL" id="MBN2953381.1"/>
    </source>
</evidence>
<evidence type="ECO:0000256" key="3">
    <source>
        <dbReference type="ARBA" id="ARBA00023163"/>
    </source>
</evidence>
<gene>
    <name evidence="5" type="ORF">JTJ23_07230</name>
</gene>
<evidence type="ECO:0000256" key="2">
    <source>
        <dbReference type="ARBA" id="ARBA00023125"/>
    </source>
</evidence>
<name>A0A938Z5P8_9FIRM</name>
<dbReference type="InterPro" id="IPR018060">
    <property type="entry name" value="HTH_AraC"/>
</dbReference>
<feature type="domain" description="HTH araC/xylS-type" evidence="4">
    <location>
        <begin position="1"/>
        <end position="34"/>
    </location>
</feature>
<evidence type="ECO:0000313" key="6">
    <source>
        <dbReference type="Proteomes" id="UP000737612"/>
    </source>
</evidence>
<dbReference type="GO" id="GO:0003700">
    <property type="term" value="F:DNA-binding transcription factor activity"/>
    <property type="evidence" value="ECO:0007669"/>
    <property type="project" value="InterPro"/>
</dbReference>
<dbReference type="Proteomes" id="UP000737612">
    <property type="component" value="Unassembled WGS sequence"/>
</dbReference>
<accession>A0A938Z5P8</accession>
<dbReference type="PROSITE" id="PS01124">
    <property type="entry name" value="HTH_ARAC_FAMILY_2"/>
    <property type="match status" value="1"/>
</dbReference>
<dbReference type="InterPro" id="IPR009057">
    <property type="entry name" value="Homeodomain-like_sf"/>
</dbReference>
<dbReference type="EMBL" id="JAFHBD010000031">
    <property type="protein sequence ID" value="MBN2953381.1"/>
    <property type="molecule type" value="Genomic_DNA"/>
</dbReference>
<reference evidence="5" key="1">
    <citation type="submission" date="2021-02" db="EMBL/GenBank/DDBJ databases">
        <title>Metagenome-assembled genomes from human diarrheal sample B26.</title>
        <authorList>
            <person name="Ateba T.P."/>
            <person name="Alayande K.A."/>
            <person name="Mwanza M."/>
        </authorList>
    </citation>
    <scope>NUCLEOTIDE SEQUENCE</scope>
    <source>
        <strain evidence="5">06WH</strain>
    </source>
</reference>
<dbReference type="PRINTS" id="PR00032">
    <property type="entry name" value="HTHARAC"/>
</dbReference>
<dbReference type="GO" id="GO:0043565">
    <property type="term" value="F:sequence-specific DNA binding"/>
    <property type="evidence" value="ECO:0007669"/>
    <property type="project" value="InterPro"/>
</dbReference>
<keyword evidence="2" id="KW-0238">DNA-binding</keyword>
<dbReference type="Pfam" id="PF12833">
    <property type="entry name" value="HTH_18"/>
    <property type="match status" value="1"/>
</dbReference>